<dbReference type="Pfam" id="PF01554">
    <property type="entry name" value="MatE"/>
    <property type="match status" value="2"/>
</dbReference>
<feature type="transmembrane region" description="Helical" evidence="8">
    <location>
        <begin position="245"/>
        <end position="269"/>
    </location>
</feature>
<keyword evidence="6 8" id="KW-1133">Transmembrane helix</keyword>
<dbReference type="InterPro" id="IPR002528">
    <property type="entry name" value="MATE_fam"/>
</dbReference>
<dbReference type="NCBIfam" id="TIGR00797">
    <property type="entry name" value="matE"/>
    <property type="match status" value="1"/>
</dbReference>
<evidence type="ECO:0000256" key="1">
    <source>
        <dbReference type="ARBA" id="ARBA00004651"/>
    </source>
</evidence>
<dbReference type="InterPro" id="IPR044644">
    <property type="entry name" value="DinF-like"/>
</dbReference>
<keyword evidence="4" id="KW-1003">Cell membrane</keyword>
<evidence type="ECO:0000256" key="3">
    <source>
        <dbReference type="ARBA" id="ARBA00022448"/>
    </source>
</evidence>
<feature type="transmembrane region" description="Helical" evidence="8">
    <location>
        <begin position="281"/>
        <end position="303"/>
    </location>
</feature>
<dbReference type="CDD" id="cd13136">
    <property type="entry name" value="MATE_DinF_like"/>
    <property type="match status" value="1"/>
</dbReference>
<keyword evidence="10" id="KW-1185">Reference proteome</keyword>
<dbReference type="InterPro" id="IPR048279">
    <property type="entry name" value="MdtK-like"/>
</dbReference>
<keyword evidence="7 8" id="KW-0472">Membrane</keyword>
<name>A0ABM8A719_STRNI</name>
<dbReference type="Proteomes" id="UP001059597">
    <property type="component" value="Plasmid SNP1"/>
</dbReference>
<keyword evidence="5 8" id="KW-0812">Transmembrane</keyword>
<feature type="transmembrane region" description="Helical" evidence="8">
    <location>
        <begin position="389"/>
        <end position="410"/>
    </location>
</feature>
<keyword evidence="9" id="KW-0614">Plasmid</keyword>
<dbReference type="PIRSF" id="PIRSF006603">
    <property type="entry name" value="DinF"/>
    <property type="match status" value="1"/>
</dbReference>
<sequence>MTPSPDQAPATRRTSARAHDREILRLALPAFGALVAEPLFLLTDSAIVGHLGTAPLGGLGVAGQALGTLVNICIFLAYGTTAAVARLVGAGRLDQAIRQGLDGIWLAVGIGLLVILAGWPLTPAIVDAFGASAAVTPHAETYLRISLFGVPGMLVALASTGVLRGLQDTRTPLVVSVATFAGNAALNATFVYGLHWGIAGSAWGTVVAQTVGGAVYVATVLRAAHRHGTPLRPDLAGLRAAATAGANLVVRTLTLRVVLVAGTVVATAMGDDEIAAYQVGFQVWWFLALALDAIAIAGQAITGRCLGAGDVPAARAATWRMTQWGIVAGIGVGLALLAVRPWLPALFGVEPHVRSLLLSTLAVVAVLQVVAGPVFVLDGVLIGAGDMRFLAVAGVLTTLVFLPAAGAVRLTGGGLVALWLAIGVWMLARLATLAWRARGEAWLVTGAVRR</sequence>
<feature type="transmembrane region" description="Helical" evidence="8">
    <location>
        <begin position="416"/>
        <end position="435"/>
    </location>
</feature>
<feature type="transmembrane region" description="Helical" evidence="8">
    <location>
        <begin position="61"/>
        <end position="88"/>
    </location>
</feature>
<gene>
    <name evidence="9" type="ORF">HEK616_80270</name>
</gene>
<feature type="transmembrane region" description="Helical" evidence="8">
    <location>
        <begin position="355"/>
        <end position="377"/>
    </location>
</feature>
<evidence type="ECO:0000256" key="4">
    <source>
        <dbReference type="ARBA" id="ARBA00022475"/>
    </source>
</evidence>
<accession>A0ABM8A719</accession>
<geneLocation type="plasmid" evidence="9 10">
    <name>SNP1</name>
</geneLocation>
<comment type="similarity">
    <text evidence="2">Belongs to the multi antimicrobial extrusion (MATE) (TC 2.A.66.1) family.</text>
</comment>
<feature type="transmembrane region" description="Helical" evidence="8">
    <location>
        <begin position="23"/>
        <end position="41"/>
    </location>
</feature>
<evidence type="ECO:0000313" key="9">
    <source>
        <dbReference type="EMBL" id="BDM74540.1"/>
    </source>
</evidence>
<feature type="transmembrane region" description="Helical" evidence="8">
    <location>
        <begin position="324"/>
        <end position="343"/>
    </location>
</feature>
<reference evidence="9" key="1">
    <citation type="submission" date="2022-06" db="EMBL/GenBank/DDBJ databases">
        <title>Complete genome sequence of Streptomyces nigrescens HEK616.</title>
        <authorList>
            <person name="Asamizu S."/>
            <person name="Onaka H."/>
        </authorList>
    </citation>
    <scope>NUCLEOTIDE SEQUENCE</scope>
    <source>
        <strain evidence="9">HEK616</strain>
        <plasmid evidence="9">SNP1</plasmid>
    </source>
</reference>
<feature type="transmembrane region" description="Helical" evidence="8">
    <location>
        <begin position="141"/>
        <end position="166"/>
    </location>
</feature>
<evidence type="ECO:0000256" key="7">
    <source>
        <dbReference type="ARBA" id="ARBA00023136"/>
    </source>
</evidence>
<keyword evidence="3" id="KW-0813">Transport</keyword>
<protein>
    <submittedName>
        <fullName evidence="9">MATE family efflux transporter</fullName>
    </submittedName>
</protein>
<dbReference type="PANTHER" id="PTHR42893">
    <property type="entry name" value="PROTEIN DETOXIFICATION 44, CHLOROPLASTIC-RELATED"/>
    <property type="match status" value="1"/>
</dbReference>
<feature type="transmembrane region" description="Helical" evidence="8">
    <location>
        <begin position="173"/>
        <end position="196"/>
    </location>
</feature>
<evidence type="ECO:0000256" key="6">
    <source>
        <dbReference type="ARBA" id="ARBA00022989"/>
    </source>
</evidence>
<proteinExistence type="inferred from homology"/>
<comment type="subcellular location">
    <subcellularLocation>
        <location evidence="1">Cell membrane</location>
        <topology evidence="1">Multi-pass membrane protein</topology>
    </subcellularLocation>
</comment>
<evidence type="ECO:0000256" key="5">
    <source>
        <dbReference type="ARBA" id="ARBA00022692"/>
    </source>
</evidence>
<dbReference type="EMBL" id="AP026074">
    <property type="protein sequence ID" value="BDM74540.1"/>
    <property type="molecule type" value="Genomic_DNA"/>
</dbReference>
<evidence type="ECO:0000313" key="10">
    <source>
        <dbReference type="Proteomes" id="UP001059597"/>
    </source>
</evidence>
<evidence type="ECO:0000256" key="8">
    <source>
        <dbReference type="SAM" id="Phobius"/>
    </source>
</evidence>
<evidence type="ECO:0000256" key="2">
    <source>
        <dbReference type="ARBA" id="ARBA00010199"/>
    </source>
</evidence>
<dbReference type="RefSeq" id="WP_261958060.1">
    <property type="nucleotide sequence ID" value="NZ_AP026074.1"/>
</dbReference>
<dbReference type="PANTHER" id="PTHR42893:SF46">
    <property type="entry name" value="PROTEIN DETOXIFICATION 44, CHLOROPLASTIC"/>
    <property type="match status" value="1"/>
</dbReference>
<feature type="transmembrane region" description="Helical" evidence="8">
    <location>
        <begin position="100"/>
        <end position="121"/>
    </location>
</feature>
<organism evidence="9 10">
    <name type="scientific">Streptomyces nigrescens</name>
    <dbReference type="NCBI Taxonomy" id="1920"/>
    <lineage>
        <taxon>Bacteria</taxon>
        <taxon>Bacillati</taxon>
        <taxon>Actinomycetota</taxon>
        <taxon>Actinomycetes</taxon>
        <taxon>Kitasatosporales</taxon>
        <taxon>Streptomycetaceae</taxon>
        <taxon>Streptomyces</taxon>
    </lineage>
</organism>
<feature type="transmembrane region" description="Helical" evidence="8">
    <location>
        <begin position="202"/>
        <end position="224"/>
    </location>
</feature>